<protein>
    <submittedName>
        <fullName evidence="1">Uncharacterized protein</fullName>
    </submittedName>
</protein>
<gene>
    <name evidence="1" type="ORF">FGO68_gene4986</name>
</gene>
<sequence length="87" mass="10563">MDLSVDYIITWLPRMQYRQVRRQFKHIELLENRCFDNFGKLQCVSVRQLRLAAQQRSPSSHMWPCTNSLCYYAIYQLLAKLNIYLKF</sequence>
<evidence type="ECO:0000313" key="2">
    <source>
        <dbReference type="Proteomes" id="UP000785679"/>
    </source>
</evidence>
<keyword evidence="2" id="KW-1185">Reference proteome</keyword>
<reference evidence="1" key="1">
    <citation type="submission" date="2019-06" db="EMBL/GenBank/DDBJ databases">
        <authorList>
            <person name="Zheng W."/>
        </authorList>
    </citation>
    <scope>NUCLEOTIDE SEQUENCE</scope>
    <source>
        <strain evidence="1">QDHG01</strain>
    </source>
</reference>
<dbReference type="AlphaFoldDB" id="A0A8J8STT3"/>
<evidence type="ECO:0000313" key="1">
    <source>
        <dbReference type="EMBL" id="TNV67723.1"/>
    </source>
</evidence>
<name>A0A8J8STT3_HALGN</name>
<dbReference type="EMBL" id="RRYP01037730">
    <property type="protein sequence ID" value="TNV67723.1"/>
    <property type="molecule type" value="Genomic_DNA"/>
</dbReference>
<dbReference type="Proteomes" id="UP000785679">
    <property type="component" value="Unassembled WGS sequence"/>
</dbReference>
<organism evidence="1 2">
    <name type="scientific">Halteria grandinella</name>
    <dbReference type="NCBI Taxonomy" id="5974"/>
    <lineage>
        <taxon>Eukaryota</taxon>
        <taxon>Sar</taxon>
        <taxon>Alveolata</taxon>
        <taxon>Ciliophora</taxon>
        <taxon>Intramacronucleata</taxon>
        <taxon>Spirotrichea</taxon>
        <taxon>Stichotrichia</taxon>
        <taxon>Sporadotrichida</taxon>
        <taxon>Halteriidae</taxon>
        <taxon>Halteria</taxon>
    </lineage>
</organism>
<comment type="caution">
    <text evidence="1">The sequence shown here is derived from an EMBL/GenBank/DDBJ whole genome shotgun (WGS) entry which is preliminary data.</text>
</comment>
<accession>A0A8J8STT3</accession>
<proteinExistence type="predicted"/>